<dbReference type="Proteomes" id="UP001500363">
    <property type="component" value="Unassembled WGS sequence"/>
</dbReference>
<comment type="caution">
    <text evidence="2">The sequence shown here is derived from an EMBL/GenBank/DDBJ whole genome shotgun (WGS) entry which is preliminary data.</text>
</comment>
<accession>A0ABN2AET5</accession>
<keyword evidence="1" id="KW-0812">Transmembrane</keyword>
<proteinExistence type="predicted"/>
<evidence type="ECO:0000256" key="1">
    <source>
        <dbReference type="SAM" id="Phobius"/>
    </source>
</evidence>
<dbReference type="EMBL" id="BAAANC010000001">
    <property type="protein sequence ID" value="GAA1516804.1"/>
    <property type="molecule type" value="Genomic_DNA"/>
</dbReference>
<name>A0ABN2AET5_9ACTN</name>
<evidence type="ECO:0000313" key="3">
    <source>
        <dbReference type="Proteomes" id="UP001500363"/>
    </source>
</evidence>
<keyword evidence="1" id="KW-1133">Transmembrane helix</keyword>
<organism evidence="2 3">
    <name type="scientific">Kribbella lupini</name>
    <dbReference type="NCBI Taxonomy" id="291602"/>
    <lineage>
        <taxon>Bacteria</taxon>
        <taxon>Bacillati</taxon>
        <taxon>Actinomycetota</taxon>
        <taxon>Actinomycetes</taxon>
        <taxon>Propionibacteriales</taxon>
        <taxon>Kribbellaceae</taxon>
        <taxon>Kribbella</taxon>
    </lineage>
</organism>
<evidence type="ECO:0000313" key="2">
    <source>
        <dbReference type="EMBL" id="GAA1516804.1"/>
    </source>
</evidence>
<feature type="transmembrane region" description="Helical" evidence="1">
    <location>
        <begin position="43"/>
        <end position="63"/>
    </location>
</feature>
<dbReference type="RefSeq" id="WP_344171259.1">
    <property type="nucleotide sequence ID" value="NZ_BAAANC010000001.1"/>
</dbReference>
<keyword evidence="1" id="KW-0472">Membrane</keyword>
<sequence length="373" mass="40194">MTGLIKETLTEHADAVTEPALDLDAVMRTGDRRIRRRKIATRLAVAAASVAVVAGGITAVRVVDDSAPPAGELGNFTERRPTYAKDGEIRFGSETIGVGKDQIAAFVQTDAGFVYVTPDGTVKVADGRRITTIGAGDTVKRLTVDDAGTLVGWVDSGPERPEFVVYDVAARREVVRTAQGTVANAPEDKLPRVSAIDDGFAYFSTGTAVHRWNLATGTNTLIDPKAAPDQLHGVDAGLFTWEVLQPPSQTQQIAVGTDLRKPPVRIYDGWDANVSPSARYLMTDMADEVRLFDLQTGRQLPLKFPDYVLIVPTQWQGDGSFYAVGFRKDETAPVDLLRCSTSALDCEVAVARFAPSPSEMAGFQLPVGFPLDE</sequence>
<evidence type="ECO:0008006" key="4">
    <source>
        <dbReference type="Google" id="ProtNLM"/>
    </source>
</evidence>
<reference evidence="2 3" key="1">
    <citation type="journal article" date="2019" name="Int. J. Syst. Evol. Microbiol.">
        <title>The Global Catalogue of Microorganisms (GCM) 10K type strain sequencing project: providing services to taxonomists for standard genome sequencing and annotation.</title>
        <authorList>
            <consortium name="The Broad Institute Genomics Platform"/>
            <consortium name="The Broad Institute Genome Sequencing Center for Infectious Disease"/>
            <person name="Wu L."/>
            <person name="Ma J."/>
        </authorList>
    </citation>
    <scope>NUCLEOTIDE SEQUENCE [LARGE SCALE GENOMIC DNA]</scope>
    <source>
        <strain evidence="2 3">JCM 14303</strain>
    </source>
</reference>
<gene>
    <name evidence="2" type="ORF">GCM10009741_14710</name>
</gene>
<keyword evidence="3" id="KW-1185">Reference proteome</keyword>
<protein>
    <recommendedName>
        <fullName evidence="4">WD40 repeat domain-containing protein</fullName>
    </recommendedName>
</protein>
<dbReference type="SUPFAM" id="SSF82171">
    <property type="entry name" value="DPP6 N-terminal domain-like"/>
    <property type="match status" value="1"/>
</dbReference>